<dbReference type="AlphaFoldDB" id="A0A409X951"/>
<keyword evidence="4" id="KW-1185">Reference proteome</keyword>
<protein>
    <recommendedName>
        <fullName evidence="2">Restriction of telomere capping protein 4 C-terminal domain-containing protein</fullName>
    </recommendedName>
</protein>
<sequence length="320" mass="35829">KPKAKTHTLATSGSRKHPAPKTDLLDKQPASKKAKMILGDKDYLEITECPAEMCNDKVPAQFNPDLESVMQEYSAARVGLHNSSAKNTKHWTTKLRLATQLLCAQIAKANKNPGILDMAIERSWPLEIDYSKLCCHIKRLESAIVEVLNNFHALDVIPPWQSAMELRHKWGIISTTGTSGYQTLEEAAAPASENTQDKGDIQYLSKRAKSFWDSCRDLQWNALELDLDTFCEVVVAAHITNLLIRQDLECTYDEADNTRMESIRYGDIYNGLGSSEEESDKFDNIFRDIVAEGKKIKVTAVSTQANNQDIAMVAIPPQFL</sequence>
<dbReference type="InterPro" id="IPR028094">
    <property type="entry name" value="RTC4_C"/>
</dbReference>
<dbReference type="Pfam" id="PF14474">
    <property type="entry name" value="RTC4"/>
    <property type="match status" value="1"/>
</dbReference>
<evidence type="ECO:0000313" key="4">
    <source>
        <dbReference type="Proteomes" id="UP000283269"/>
    </source>
</evidence>
<feature type="region of interest" description="Disordered" evidence="1">
    <location>
        <begin position="1"/>
        <end position="31"/>
    </location>
</feature>
<feature type="non-terminal residue" evidence="3">
    <location>
        <position position="1"/>
    </location>
</feature>
<reference evidence="3 4" key="1">
    <citation type="journal article" date="2018" name="Evol. Lett.">
        <title>Horizontal gene cluster transfer increased hallucinogenic mushroom diversity.</title>
        <authorList>
            <person name="Reynolds H.T."/>
            <person name="Vijayakumar V."/>
            <person name="Gluck-Thaler E."/>
            <person name="Korotkin H.B."/>
            <person name="Matheny P.B."/>
            <person name="Slot J.C."/>
        </authorList>
    </citation>
    <scope>NUCLEOTIDE SEQUENCE [LARGE SCALE GENOMIC DNA]</scope>
    <source>
        <strain evidence="3 4">2631</strain>
    </source>
</reference>
<name>A0A409X951_PSICY</name>
<evidence type="ECO:0000313" key="3">
    <source>
        <dbReference type="EMBL" id="PPQ87224.1"/>
    </source>
</evidence>
<accession>A0A409X951</accession>
<dbReference type="EMBL" id="NHYD01002334">
    <property type="protein sequence ID" value="PPQ87224.1"/>
    <property type="molecule type" value="Genomic_DNA"/>
</dbReference>
<dbReference type="Proteomes" id="UP000283269">
    <property type="component" value="Unassembled WGS sequence"/>
</dbReference>
<comment type="caution">
    <text evidence="3">The sequence shown here is derived from an EMBL/GenBank/DDBJ whole genome shotgun (WGS) entry which is preliminary data.</text>
</comment>
<dbReference type="InParanoid" id="A0A409X951"/>
<evidence type="ECO:0000259" key="2">
    <source>
        <dbReference type="Pfam" id="PF14474"/>
    </source>
</evidence>
<evidence type="ECO:0000256" key="1">
    <source>
        <dbReference type="SAM" id="MobiDB-lite"/>
    </source>
</evidence>
<organism evidence="3 4">
    <name type="scientific">Psilocybe cyanescens</name>
    <dbReference type="NCBI Taxonomy" id="93625"/>
    <lineage>
        <taxon>Eukaryota</taxon>
        <taxon>Fungi</taxon>
        <taxon>Dikarya</taxon>
        <taxon>Basidiomycota</taxon>
        <taxon>Agaricomycotina</taxon>
        <taxon>Agaricomycetes</taxon>
        <taxon>Agaricomycetidae</taxon>
        <taxon>Agaricales</taxon>
        <taxon>Agaricineae</taxon>
        <taxon>Strophariaceae</taxon>
        <taxon>Psilocybe</taxon>
    </lineage>
</organism>
<proteinExistence type="predicted"/>
<feature type="domain" description="Restriction of telomere capping protein 4 C-terminal" evidence="2">
    <location>
        <begin position="226"/>
        <end position="268"/>
    </location>
</feature>
<gene>
    <name evidence="3" type="ORF">CVT25_004357</name>
</gene>